<dbReference type="InterPro" id="IPR013320">
    <property type="entry name" value="ConA-like_dom_sf"/>
</dbReference>
<dbReference type="EMBL" id="MU860107">
    <property type="protein sequence ID" value="KAK4238159.1"/>
    <property type="molecule type" value="Genomic_DNA"/>
</dbReference>
<keyword evidence="4" id="KW-1185">Reference proteome</keyword>
<dbReference type="GO" id="GO:0004553">
    <property type="term" value="F:hydrolase activity, hydrolyzing O-glycosyl compounds"/>
    <property type="evidence" value="ECO:0007669"/>
    <property type="project" value="InterPro"/>
</dbReference>
<evidence type="ECO:0000256" key="1">
    <source>
        <dbReference type="SAM" id="SignalP"/>
    </source>
</evidence>
<protein>
    <submittedName>
        <fullName evidence="3">Beta-glucanase</fullName>
    </submittedName>
</protein>
<proteinExistence type="predicted"/>
<dbReference type="PANTHER" id="PTHR38121">
    <property type="entry name" value="GH16 DOMAIN-CONTAINING PROTEIN"/>
    <property type="match status" value="1"/>
</dbReference>
<feature type="domain" description="GH16" evidence="2">
    <location>
        <begin position="37"/>
        <end position="318"/>
    </location>
</feature>
<dbReference type="GO" id="GO:0005975">
    <property type="term" value="P:carbohydrate metabolic process"/>
    <property type="evidence" value="ECO:0007669"/>
    <property type="project" value="InterPro"/>
</dbReference>
<keyword evidence="1" id="KW-0732">Signal</keyword>
<reference evidence="3" key="1">
    <citation type="journal article" date="2023" name="Mol. Phylogenet. Evol.">
        <title>Genome-scale phylogeny and comparative genomics of the fungal order Sordariales.</title>
        <authorList>
            <person name="Hensen N."/>
            <person name="Bonometti L."/>
            <person name="Westerberg I."/>
            <person name="Brannstrom I.O."/>
            <person name="Guillou S."/>
            <person name="Cros-Aarteil S."/>
            <person name="Calhoun S."/>
            <person name="Haridas S."/>
            <person name="Kuo A."/>
            <person name="Mondo S."/>
            <person name="Pangilinan J."/>
            <person name="Riley R."/>
            <person name="LaButti K."/>
            <person name="Andreopoulos B."/>
            <person name="Lipzen A."/>
            <person name="Chen C."/>
            <person name="Yan M."/>
            <person name="Daum C."/>
            <person name="Ng V."/>
            <person name="Clum A."/>
            <person name="Steindorff A."/>
            <person name="Ohm R.A."/>
            <person name="Martin F."/>
            <person name="Silar P."/>
            <person name="Natvig D.O."/>
            <person name="Lalanne C."/>
            <person name="Gautier V."/>
            <person name="Ament-Velasquez S.L."/>
            <person name="Kruys A."/>
            <person name="Hutchinson M.I."/>
            <person name="Powell A.J."/>
            <person name="Barry K."/>
            <person name="Miller A.N."/>
            <person name="Grigoriev I.V."/>
            <person name="Debuchy R."/>
            <person name="Gladieux P."/>
            <person name="Hiltunen Thoren M."/>
            <person name="Johannesson H."/>
        </authorList>
    </citation>
    <scope>NUCLEOTIDE SEQUENCE</scope>
    <source>
        <strain evidence="3">CBS 532.94</strain>
    </source>
</reference>
<dbReference type="Gene3D" id="2.60.120.200">
    <property type="match status" value="1"/>
</dbReference>
<gene>
    <name evidence="3" type="ORF">C8A03DRAFT_15362</name>
</gene>
<dbReference type="CDD" id="cd00413">
    <property type="entry name" value="Glyco_hydrolase_16"/>
    <property type="match status" value="1"/>
</dbReference>
<evidence type="ECO:0000259" key="2">
    <source>
        <dbReference type="PROSITE" id="PS51762"/>
    </source>
</evidence>
<feature type="chain" id="PRO_5042990321" evidence="1">
    <location>
        <begin position="31"/>
        <end position="391"/>
    </location>
</feature>
<evidence type="ECO:0000313" key="4">
    <source>
        <dbReference type="Proteomes" id="UP001303760"/>
    </source>
</evidence>
<dbReference type="PANTHER" id="PTHR38121:SF4">
    <property type="entry name" value="GH16 DOMAIN-CONTAINING PROTEIN-RELATED"/>
    <property type="match status" value="1"/>
</dbReference>
<name>A0AAN7HFE1_9PEZI</name>
<dbReference type="AlphaFoldDB" id="A0AAN7HFE1"/>
<dbReference type="Proteomes" id="UP001303760">
    <property type="component" value="Unassembled WGS sequence"/>
</dbReference>
<dbReference type="PROSITE" id="PS51762">
    <property type="entry name" value="GH16_2"/>
    <property type="match status" value="1"/>
</dbReference>
<organism evidence="3 4">
    <name type="scientific">Achaetomium macrosporum</name>
    <dbReference type="NCBI Taxonomy" id="79813"/>
    <lineage>
        <taxon>Eukaryota</taxon>
        <taxon>Fungi</taxon>
        <taxon>Dikarya</taxon>
        <taxon>Ascomycota</taxon>
        <taxon>Pezizomycotina</taxon>
        <taxon>Sordariomycetes</taxon>
        <taxon>Sordariomycetidae</taxon>
        <taxon>Sordariales</taxon>
        <taxon>Chaetomiaceae</taxon>
        <taxon>Achaetomium</taxon>
    </lineage>
</organism>
<dbReference type="Pfam" id="PF00722">
    <property type="entry name" value="Glyco_hydro_16"/>
    <property type="match status" value="1"/>
</dbReference>
<dbReference type="InterPro" id="IPR000757">
    <property type="entry name" value="Beta-glucanase-like"/>
</dbReference>
<dbReference type="SUPFAM" id="SSF49899">
    <property type="entry name" value="Concanavalin A-like lectins/glucanases"/>
    <property type="match status" value="1"/>
</dbReference>
<sequence length="391" mass="43083">MEPLKRIPCLPSSLSSIILVISATIPLAAAADPTLTDDSKCGCYLTNGNQSTYFADHRFFDFRTLSEYASVPAVIQDVDASAGADITSAYFSGTEWTDFWMLGSWNNSNRARSDATVLMVNSPNNIYVEANNEPNPSSQTWLTLRTQRLADFQTAAEIESASAQFKYLSIRMRARTVGAAGAITAMFTYRGADTLAEIQESDLEIRTSDPRNLIHYTNQPAYTDAGDTVPQATQNATMPGGRDWADWAVHRMDWTPGKTTWYVDDTQVAQIEFQAPRDESNLILNAWSDGGAWTGNMSRNDAAYLQVQWLEVLFNNTEMGQTADKKRRRDGASNGCAAVCSIDQTPQLGKPVMLWDNGAARTQVNGVGRLVGWVPMGVVLWMVLLSTGLWI</sequence>
<feature type="signal peptide" evidence="1">
    <location>
        <begin position="1"/>
        <end position="30"/>
    </location>
</feature>
<evidence type="ECO:0000313" key="3">
    <source>
        <dbReference type="EMBL" id="KAK4238159.1"/>
    </source>
</evidence>
<accession>A0AAN7HFE1</accession>
<reference evidence="3" key="2">
    <citation type="submission" date="2023-05" db="EMBL/GenBank/DDBJ databases">
        <authorList>
            <consortium name="Lawrence Berkeley National Laboratory"/>
            <person name="Steindorff A."/>
            <person name="Hensen N."/>
            <person name="Bonometti L."/>
            <person name="Westerberg I."/>
            <person name="Brannstrom I.O."/>
            <person name="Guillou S."/>
            <person name="Cros-Aarteil S."/>
            <person name="Calhoun S."/>
            <person name="Haridas S."/>
            <person name="Kuo A."/>
            <person name="Mondo S."/>
            <person name="Pangilinan J."/>
            <person name="Riley R."/>
            <person name="Labutti K."/>
            <person name="Andreopoulos B."/>
            <person name="Lipzen A."/>
            <person name="Chen C."/>
            <person name="Yanf M."/>
            <person name="Daum C."/>
            <person name="Ng V."/>
            <person name="Clum A."/>
            <person name="Ohm R."/>
            <person name="Martin F."/>
            <person name="Silar P."/>
            <person name="Natvig D."/>
            <person name="Lalanne C."/>
            <person name="Gautier V."/>
            <person name="Ament-Velasquez S.L."/>
            <person name="Kruys A."/>
            <person name="Hutchinson M.I."/>
            <person name="Powell A.J."/>
            <person name="Barry K."/>
            <person name="Miller A.N."/>
            <person name="Grigoriev I.V."/>
            <person name="Debuchy R."/>
            <person name="Gladieux P."/>
            <person name="Thoren M.H."/>
            <person name="Johannesson H."/>
        </authorList>
    </citation>
    <scope>NUCLEOTIDE SEQUENCE</scope>
    <source>
        <strain evidence="3">CBS 532.94</strain>
    </source>
</reference>
<comment type="caution">
    <text evidence="3">The sequence shown here is derived from an EMBL/GenBank/DDBJ whole genome shotgun (WGS) entry which is preliminary data.</text>
</comment>